<evidence type="ECO:0000313" key="2">
    <source>
        <dbReference type="EMBL" id="ERN08346.1"/>
    </source>
</evidence>
<evidence type="ECO:0000256" key="1">
    <source>
        <dbReference type="SAM" id="MobiDB-lite"/>
    </source>
</evidence>
<keyword evidence="3" id="KW-1185">Reference proteome</keyword>
<feature type="region of interest" description="Disordered" evidence="1">
    <location>
        <begin position="1"/>
        <end position="33"/>
    </location>
</feature>
<accession>W1PKY8</accession>
<evidence type="ECO:0000313" key="3">
    <source>
        <dbReference type="Proteomes" id="UP000017836"/>
    </source>
</evidence>
<organism evidence="2 3">
    <name type="scientific">Amborella trichopoda</name>
    <dbReference type="NCBI Taxonomy" id="13333"/>
    <lineage>
        <taxon>Eukaryota</taxon>
        <taxon>Viridiplantae</taxon>
        <taxon>Streptophyta</taxon>
        <taxon>Embryophyta</taxon>
        <taxon>Tracheophyta</taxon>
        <taxon>Spermatophyta</taxon>
        <taxon>Magnoliopsida</taxon>
        <taxon>Amborellales</taxon>
        <taxon>Amborellaceae</taxon>
        <taxon>Amborella</taxon>
    </lineage>
</organism>
<gene>
    <name evidence="2" type="ORF">AMTR_s00148p00015710</name>
</gene>
<dbReference type="EMBL" id="KI393463">
    <property type="protein sequence ID" value="ERN08346.1"/>
    <property type="molecule type" value="Genomic_DNA"/>
</dbReference>
<proteinExistence type="predicted"/>
<dbReference type="Proteomes" id="UP000017836">
    <property type="component" value="Unassembled WGS sequence"/>
</dbReference>
<dbReference type="Gramene" id="ERN08346">
    <property type="protein sequence ID" value="ERN08346"/>
    <property type="gene ID" value="AMTR_s00148p00015710"/>
</dbReference>
<dbReference type="AlphaFoldDB" id="W1PKY8"/>
<name>W1PKY8_AMBTC</name>
<sequence>MKLKNKDELPNDMKDSNKGNETNAHDQDHSGRDLEVWSIICEELEHDIAAS</sequence>
<protein>
    <submittedName>
        <fullName evidence="2">Uncharacterized protein</fullName>
    </submittedName>
</protein>
<reference evidence="3" key="1">
    <citation type="journal article" date="2013" name="Science">
        <title>The Amborella genome and the evolution of flowering plants.</title>
        <authorList>
            <consortium name="Amborella Genome Project"/>
        </authorList>
    </citation>
    <scope>NUCLEOTIDE SEQUENCE [LARGE SCALE GENOMIC DNA]</scope>
</reference>
<dbReference type="HOGENOM" id="CLU_3109124_0_0_1"/>